<dbReference type="KEGG" id="req:REQ_42650"/>
<sequence length="219" mass="23950">MTDGRATRWDDHKMQRRERILEAALEAVEGGGTDIGVQQIAERAQVPRSVVYRIFADRGDLDEQIRLRIIEVMMTELGPVLTPHGTVREAIELAVETYLRWIIAHPRLHAFLGKGAPSRKTVGSRAVTGTKTAIGVQLGALLAGILDRRGVTSTLAEPMAFALVGLVDATVNRWLSQPENPVPSADLARFLETSIWSVLDANLRALGVELEPSTTIAEL</sequence>
<evidence type="ECO:0000256" key="2">
    <source>
        <dbReference type="PROSITE-ProRule" id="PRU00335"/>
    </source>
</evidence>
<dbReference type="InterPro" id="IPR036271">
    <property type="entry name" value="Tet_transcr_reg_TetR-rel_C_sf"/>
</dbReference>
<keyword evidence="1 2" id="KW-0238">DNA-binding</keyword>
<dbReference type="InterPro" id="IPR050109">
    <property type="entry name" value="HTH-type_TetR-like_transc_reg"/>
</dbReference>
<dbReference type="RefSeq" id="WP_013417351.1">
    <property type="nucleotide sequence ID" value="NC_014659.1"/>
</dbReference>
<feature type="domain" description="HTH tetR-type" evidence="3">
    <location>
        <begin position="14"/>
        <end position="73"/>
    </location>
</feature>
<dbReference type="PROSITE" id="PS50977">
    <property type="entry name" value="HTH_TETR_2"/>
    <property type="match status" value="1"/>
</dbReference>
<proteinExistence type="predicted"/>
<evidence type="ECO:0000256" key="1">
    <source>
        <dbReference type="ARBA" id="ARBA00023125"/>
    </source>
</evidence>
<dbReference type="GO" id="GO:0003700">
    <property type="term" value="F:DNA-binding transcription factor activity"/>
    <property type="evidence" value="ECO:0007669"/>
    <property type="project" value="TreeGrafter"/>
</dbReference>
<protein>
    <submittedName>
        <fullName evidence="4">TetR family transcriptional regulator</fullName>
    </submittedName>
</protein>
<dbReference type="PANTHER" id="PTHR30055:SF160">
    <property type="entry name" value="TRANSCRIPTIONAL REGULATORY PROTEIN (PROBABLY ASNC-FAMILY)-RELATED"/>
    <property type="match status" value="1"/>
</dbReference>
<dbReference type="GO" id="GO:0000976">
    <property type="term" value="F:transcription cis-regulatory region binding"/>
    <property type="evidence" value="ECO:0007669"/>
    <property type="project" value="TreeGrafter"/>
</dbReference>
<evidence type="ECO:0000313" key="5">
    <source>
        <dbReference type="Proteomes" id="UP000006892"/>
    </source>
</evidence>
<dbReference type="AlphaFoldDB" id="A0A3S5YCD4"/>
<dbReference type="InterPro" id="IPR009057">
    <property type="entry name" value="Homeodomain-like_sf"/>
</dbReference>
<dbReference type="Gene3D" id="1.10.357.10">
    <property type="entry name" value="Tetracycline Repressor, domain 2"/>
    <property type="match status" value="1"/>
</dbReference>
<dbReference type="SUPFAM" id="SSF48498">
    <property type="entry name" value="Tetracyclin repressor-like, C-terminal domain"/>
    <property type="match status" value="1"/>
</dbReference>
<evidence type="ECO:0000313" key="4">
    <source>
        <dbReference type="EMBL" id="CBH50231.1"/>
    </source>
</evidence>
<accession>A0A3S5YCD4</accession>
<dbReference type="Proteomes" id="UP001154400">
    <property type="component" value="Chromosome"/>
</dbReference>
<evidence type="ECO:0000259" key="3">
    <source>
        <dbReference type="PROSITE" id="PS50977"/>
    </source>
</evidence>
<name>A0A3S5YCD4_RHOH1</name>
<dbReference type="InterPro" id="IPR001647">
    <property type="entry name" value="HTH_TetR"/>
</dbReference>
<dbReference type="SUPFAM" id="SSF46689">
    <property type="entry name" value="Homeodomain-like"/>
    <property type="match status" value="1"/>
</dbReference>
<feature type="DNA-binding region" description="H-T-H motif" evidence="2">
    <location>
        <begin position="36"/>
        <end position="55"/>
    </location>
</feature>
<dbReference type="PANTHER" id="PTHR30055">
    <property type="entry name" value="HTH-TYPE TRANSCRIPTIONAL REGULATOR RUTR"/>
    <property type="match status" value="1"/>
</dbReference>
<organism evidence="4">
    <name type="scientific">Rhodococcus hoagii (strain 103S)</name>
    <name type="common">Rhodococcus equi</name>
    <dbReference type="NCBI Taxonomy" id="685727"/>
    <lineage>
        <taxon>Bacteria</taxon>
        <taxon>Bacillati</taxon>
        <taxon>Actinomycetota</taxon>
        <taxon>Actinomycetes</taxon>
        <taxon>Mycobacteriales</taxon>
        <taxon>Nocardiaceae</taxon>
        <taxon>Prescottella</taxon>
    </lineage>
</organism>
<dbReference type="EMBL" id="FN563149">
    <property type="protein sequence ID" value="CBH50231.1"/>
    <property type="molecule type" value="Genomic_DNA"/>
</dbReference>
<gene>
    <name evidence="4" type="ordered locus">REQ_42650</name>
</gene>
<reference evidence="4" key="1">
    <citation type="journal article" date="2010" name="PLoS Genet.">
        <title>The genome of a pathogenic rhodococcus: cooptive virulence underpinned by key gene acquisitions.</title>
        <authorList>
            <person name="Letek M."/>
            <person name="Gonzalez P."/>
            <person name="Macarthur I."/>
            <person name="Rodriguez H."/>
            <person name="Freeman T.C."/>
            <person name="Valero-Rello A."/>
            <person name="Blanco M."/>
            <person name="Buckley T."/>
            <person name="Cherevach I."/>
            <person name="Fahey R."/>
            <person name="Hapeshi A."/>
            <person name="Holdstock J."/>
            <person name="Leadon D."/>
            <person name="Navas J."/>
            <person name="Ocampo A."/>
            <person name="Quail M.A."/>
            <person name="Sanders M."/>
            <person name="Scortti M.M."/>
            <person name="Prescott J.F."/>
            <person name="Fogarty U."/>
            <person name="Meijer W.G."/>
            <person name="Parkhill J."/>
            <person name="Bentley S.D."/>
            <person name="Vazquez-Boland J.A."/>
        </authorList>
    </citation>
    <scope>NUCLEOTIDE SEQUENCE [LARGE SCALE GENOMIC DNA]</scope>
    <source>
        <strain evidence="4 5">103S</strain>
    </source>
</reference>